<dbReference type="PANTHER" id="PTHR22604">
    <property type="entry name" value="OXIDOREDUCTASES"/>
    <property type="match status" value="1"/>
</dbReference>
<dbReference type="GO" id="GO:0000166">
    <property type="term" value="F:nucleotide binding"/>
    <property type="evidence" value="ECO:0007669"/>
    <property type="project" value="InterPro"/>
</dbReference>
<dbReference type="Pfam" id="PF01408">
    <property type="entry name" value="GFO_IDH_MocA"/>
    <property type="match status" value="1"/>
</dbReference>
<comment type="caution">
    <text evidence="5">The sequence shown here is derived from an EMBL/GenBank/DDBJ whole genome shotgun (WGS) entry which is preliminary data.</text>
</comment>
<evidence type="ECO:0000313" key="5">
    <source>
        <dbReference type="EMBL" id="MBB6627516.1"/>
    </source>
</evidence>
<dbReference type="EMBL" id="JACKXE010000001">
    <property type="protein sequence ID" value="MBB6627516.1"/>
    <property type="molecule type" value="Genomic_DNA"/>
</dbReference>
<reference evidence="5 6" key="1">
    <citation type="submission" date="2020-08" db="EMBL/GenBank/DDBJ databases">
        <authorList>
            <person name="Seo M.-J."/>
        </authorList>
    </citation>
    <scope>NUCLEOTIDE SEQUENCE [LARGE SCALE GENOMIC DNA]</scope>
    <source>
        <strain evidence="5 6">KIGAM211</strain>
    </source>
</reference>
<proteinExistence type="inferred from homology"/>
<dbReference type="PANTHER" id="PTHR22604:SF105">
    <property type="entry name" value="TRANS-1,2-DIHYDROBENZENE-1,2-DIOL DEHYDROGENASE"/>
    <property type="match status" value="1"/>
</dbReference>
<evidence type="ECO:0000259" key="4">
    <source>
        <dbReference type="Pfam" id="PF01408"/>
    </source>
</evidence>
<dbReference type="SUPFAM" id="SSF51735">
    <property type="entry name" value="NAD(P)-binding Rossmann-fold domains"/>
    <property type="match status" value="1"/>
</dbReference>
<dbReference type="InterPro" id="IPR050984">
    <property type="entry name" value="Gfo/Idh/MocA_domain"/>
</dbReference>
<accession>A0A7X0RFU0</accession>
<dbReference type="GO" id="GO:0016491">
    <property type="term" value="F:oxidoreductase activity"/>
    <property type="evidence" value="ECO:0007669"/>
    <property type="project" value="UniProtKB-KW"/>
</dbReference>
<dbReference type="Proteomes" id="UP000523955">
    <property type="component" value="Unassembled WGS sequence"/>
</dbReference>
<dbReference type="Gene3D" id="3.40.50.720">
    <property type="entry name" value="NAD(P)-binding Rossmann-like Domain"/>
    <property type="match status" value="1"/>
</dbReference>
<name>A0A7X0RFU0_9ACTN</name>
<keyword evidence="6" id="KW-1185">Reference proteome</keyword>
<comment type="similarity">
    <text evidence="1">Belongs to the Gfo/Idh/MocA family.</text>
</comment>
<gene>
    <name evidence="5" type="ORF">H5V45_09290</name>
</gene>
<evidence type="ECO:0000313" key="6">
    <source>
        <dbReference type="Proteomes" id="UP000523955"/>
    </source>
</evidence>
<organism evidence="5 6">
    <name type="scientific">Nocardioides luti</name>
    <dbReference type="NCBI Taxonomy" id="2761101"/>
    <lineage>
        <taxon>Bacteria</taxon>
        <taxon>Bacillati</taxon>
        <taxon>Actinomycetota</taxon>
        <taxon>Actinomycetes</taxon>
        <taxon>Propionibacteriales</taxon>
        <taxon>Nocardioidaceae</taxon>
        <taxon>Nocardioides</taxon>
    </lineage>
</organism>
<evidence type="ECO:0000256" key="1">
    <source>
        <dbReference type="ARBA" id="ARBA00010928"/>
    </source>
</evidence>
<feature type="region of interest" description="Disordered" evidence="3">
    <location>
        <begin position="1"/>
        <end position="24"/>
    </location>
</feature>
<feature type="domain" description="Gfo/Idh/MocA-like oxidoreductase N-terminal" evidence="4">
    <location>
        <begin position="5"/>
        <end position="96"/>
    </location>
</feature>
<protein>
    <submittedName>
        <fullName evidence="5">Gfo/Idh/MocA family oxidoreductase</fullName>
    </submittedName>
</protein>
<evidence type="ECO:0000256" key="3">
    <source>
        <dbReference type="SAM" id="MobiDB-lite"/>
    </source>
</evidence>
<dbReference type="AlphaFoldDB" id="A0A7X0RFU0"/>
<keyword evidence="2" id="KW-0560">Oxidoreductase</keyword>
<evidence type="ECO:0000256" key="2">
    <source>
        <dbReference type="ARBA" id="ARBA00023002"/>
    </source>
</evidence>
<dbReference type="InterPro" id="IPR000683">
    <property type="entry name" value="Gfo/Idh/MocA-like_OxRdtase_N"/>
</dbReference>
<sequence length="120" mass="13082">MTRVEDGEITAVTSRTRDSADSFGDQWNVTGRYTDLDAMLADPAVEAVYVATPHPRHVHDAIRSMEARKPVLCEKSMAMNASEVQRMLDAAAANGVFRWRRSGAGSFLPTASCSSCSTQE</sequence>
<dbReference type="InterPro" id="IPR036291">
    <property type="entry name" value="NAD(P)-bd_dom_sf"/>
</dbReference>